<dbReference type="Proteomes" id="UP001437256">
    <property type="component" value="Unassembled WGS sequence"/>
</dbReference>
<proteinExistence type="predicted"/>
<feature type="domain" description="GST N-terminal" evidence="2">
    <location>
        <begin position="32"/>
        <end position="82"/>
    </location>
</feature>
<dbReference type="SUPFAM" id="SSF52833">
    <property type="entry name" value="Thioredoxin-like"/>
    <property type="match status" value="1"/>
</dbReference>
<feature type="region of interest" description="Disordered" evidence="1">
    <location>
        <begin position="126"/>
        <end position="171"/>
    </location>
</feature>
<dbReference type="InterPro" id="IPR036249">
    <property type="entry name" value="Thioredoxin-like_sf"/>
</dbReference>
<evidence type="ECO:0000313" key="4">
    <source>
        <dbReference type="Proteomes" id="UP001437256"/>
    </source>
</evidence>
<dbReference type="EMBL" id="JBBXMP010000139">
    <property type="protein sequence ID" value="KAL0061343.1"/>
    <property type="molecule type" value="Genomic_DNA"/>
</dbReference>
<evidence type="ECO:0000256" key="1">
    <source>
        <dbReference type="SAM" id="MobiDB-lite"/>
    </source>
</evidence>
<organism evidence="3 4">
    <name type="scientific">Marasmius tenuissimus</name>
    <dbReference type="NCBI Taxonomy" id="585030"/>
    <lineage>
        <taxon>Eukaryota</taxon>
        <taxon>Fungi</taxon>
        <taxon>Dikarya</taxon>
        <taxon>Basidiomycota</taxon>
        <taxon>Agaricomycotina</taxon>
        <taxon>Agaricomycetes</taxon>
        <taxon>Agaricomycetidae</taxon>
        <taxon>Agaricales</taxon>
        <taxon>Marasmiineae</taxon>
        <taxon>Marasmiaceae</taxon>
        <taxon>Marasmius</taxon>
    </lineage>
</organism>
<dbReference type="Pfam" id="PF13417">
    <property type="entry name" value="GST_N_3"/>
    <property type="match status" value="1"/>
</dbReference>
<dbReference type="Gene3D" id="3.40.30.10">
    <property type="entry name" value="Glutaredoxin"/>
    <property type="match status" value="1"/>
</dbReference>
<evidence type="ECO:0000313" key="3">
    <source>
        <dbReference type="EMBL" id="KAL0061343.1"/>
    </source>
</evidence>
<sequence>MSSTPFPHLFGVQVRGSLAELAVAELTQPGEIELKVVDLIKGENFDPEFIKLNPNATLPTLEADGQIYTSTFEVVQYLIKRSGKDVKPGHRELLDKIHEGRLNPNFALLLSKNGKPKLKESPVLSYLADKQPSKNTPNPPPQRLLRTPSHHQRLPPRLLPRHPPPPTSKQDFFSKSTSHFNAIGDFIHDELPQYLPSGGLLLGGTEPSEDDYHLDAWIIRIAATNGAKTGEEEGGGGV</sequence>
<dbReference type="InterPro" id="IPR004045">
    <property type="entry name" value="Glutathione_S-Trfase_N"/>
</dbReference>
<feature type="compositionally biased region" description="Pro residues" evidence="1">
    <location>
        <begin position="157"/>
        <end position="167"/>
    </location>
</feature>
<name>A0ABR2ZIZ1_9AGAR</name>
<evidence type="ECO:0000259" key="2">
    <source>
        <dbReference type="Pfam" id="PF13417"/>
    </source>
</evidence>
<gene>
    <name evidence="3" type="ORF">AAF712_011860</name>
</gene>
<keyword evidence="4" id="KW-1185">Reference proteome</keyword>
<comment type="caution">
    <text evidence="3">The sequence shown here is derived from an EMBL/GenBank/DDBJ whole genome shotgun (WGS) entry which is preliminary data.</text>
</comment>
<accession>A0ABR2ZIZ1</accession>
<reference evidence="3 4" key="1">
    <citation type="submission" date="2024-05" db="EMBL/GenBank/DDBJ databases">
        <title>A draft genome resource for the thread blight pathogen Marasmius tenuissimus strain MS-2.</title>
        <authorList>
            <person name="Yulfo-Soto G.E."/>
            <person name="Baruah I.K."/>
            <person name="Amoako-Attah I."/>
            <person name="Bukari Y."/>
            <person name="Meinhardt L.W."/>
            <person name="Bailey B.A."/>
            <person name="Cohen S.P."/>
        </authorList>
    </citation>
    <scope>NUCLEOTIDE SEQUENCE [LARGE SCALE GENOMIC DNA]</scope>
    <source>
        <strain evidence="3 4">MS-2</strain>
    </source>
</reference>
<protein>
    <recommendedName>
        <fullName evidence="2">GST N-terminal domain-containing protein</fullName>
    </recommendedName>
</protein>